<evidence type="ECO:0000256" key="3">
    <source>
        <dbReference type="ARBA" id="ARBA00022989"/>
    </source>
</evidence>
<feature type="transmembrane region" description="Helical" evidence="5">
    <location>
        <begin position="72"/>
        <end position="91"/>
    </location>
</feature>
<feature type="domain" description="Major facilitator superfamily (MFS) profile" evidence="6">
    <location>
        <begin position="1"/>
        <end position="189"/>
    </location>
</feature>
<evidence type="ECO:0000256" key="5">
    <source>
        <dbReference type="SAM" id="Phobius"/>
    </source>
</evidence>
<dbReference type="PROSITE" id="PS50850">
    <property type="entry name" value="MFS"/>
    <property type="match status" value="1"/>
</dbReference>
<dbReference type="PANTHER" id="PTHR23542:SF1">
    <property type="entry name" value="MAJOR FACILITATOR SUPERFAMILY (MFS) PROFILE DOMAIN-CONTAINING PROTEIN"/>
    <property type="match status" value="1"/>
</dbReference>
<dbReference type="InterPro" id="IPR011701">
    <property type="entry name" value="MFS"/>
</dbReference>
<dbReference type="Gene3D" id="1.20.1250.20">
    <property type="entry name" value="MFS general substrate transporter like domains"/>
    <property type="match status" value="1"/>
</dbReference>
<dbReference type="PANTHER" id="PTHR23542">
    <property type="match status" value="1"/>
</dbReference>
<dbReference type="PROSITE" id="PS51257">
    <property type="entry name" value="PROKAR_LIPOPROTEIN"/>
    <property type="match status" value="1"/>
</dbReference>
<keyword evidence="4 5" id="KW-0472">Membrane</keyword>
<comment type="subcellular location">
    <subcellularLocation>
        <location evidence="1">Cell membrane</location>
        <topology evidence="1">Multi-pass membrane protein</topology>
    </subcellularLocation>
</comment>
<keyword evidence="3 5" id="KW-1133">Transmembrane helix</keyword>
<evidence type="ECO:0000313" key="8">
    <source>
        <dbReference type="Proteomes" id="UP001157017"/>
    </source>
</evidence>
<protein>
    <recommendedName>
        <fullName evidence="6">Major facilitator superfamily (MFS) profile domain-containing protein</fullName>
    </recommendedName>
</protein>
<organism evidence="7 8">
    <name type="scientific">Angustibacter aerolatus</name>
    <dbReference type="NCBI Taxonomy" id="1162965"/>
    <lineage>
        <taxon>Bacteria</taxon>
        <taxon>Bacillati</taxon>
        <taxon>Actinomycetota</taxon>
        <taxon>Actinomycetes</taxon>
        <taxon>Kineosporiales</taxon>
        <taxon>Kineosporiaceae</taxon>
    </lineage>
</organism>
<comment type="caution">
    <text evidence="7">The sequence shown here is derived from an EMBL/GenBank/DDBJ whole genome shotgun (WGS) entry which is preliminary data.</text>
</comment>
<name>A0ABQ6JH84_9ACTN</name>
<reference evidence="8" key="1">
    <citation type="journal article" date="2019" name="Int. J. Syst. Evol. Microbiol.">
        <title>The Global Catalogue of Microorganisms (GCM) 10K type strain sequencing project: providing services to taxonomists for standard genome sequencing and annotation.</title>
        <authorList>
            <consortium name="The Broad Institute Genomics Platform"/>
            <consortium name="The Broad Institute Genome Sequencing Center for Infectious Disease"/>
            <person name="Wu L."/>
            <person name="Ma J."/>
        </authorList>
    </citation>
    <scope>NUCLEOTIDE SEQUENCE [LARGE SCALE GENOMIC DNA]</scope>
    <source>
        <strain evidence="8">NBRC 108730</strain>
    </source>
</reference>
<dbReference type="InterPro" id="IPR036259">
    <property type="entry name" value="MFS_trans_sf"/>
</dbReference>
<evidence type="ECO:0000256" key="4">
    <source>
        <dbReference type="ARBA" id="ARBA00023136"/>
    </source>
</evidence>
<gene>
    <name evidence="7" type="ORF">GCM10025868_19740</name>
</gene>
<dbReference type="InterPro" id="IPR020846">
    <property type="entry name" value="MFS_dom"/>
</dbReference>
<evidence type="ECO:0000256" key="2">
    <source>
        <dbReference type="ARBA" id="ARBA00022692"/>
    </source>
</evidence>
<feature type="transmembrane region" description="Helical" evidence="5">
    <location>
        <begin position="135"/>
        <end position="155"/>
    </location>
</feature>
<feature type="transmembrane region" description="Helical" evidence="5">
    <location>
        <begin position="97"/>
        <end position="115"/>
    </location>
</feature>
<dbReference type="EMBL" id="BSUZ01000001">
    <property type="protein sequence ID" value="GMA86724.1"/>
    <property type="molecule type" value="Genomic_DNA"/>
</dbReference>
<feature type="transmembrane region" description="Helical" evidence="5">
    <location>
        <begin position="42"/>
        <end position="60"/>
    </location>
</feature>
<accession>A0ABQ6JH84</accession>
<keyword evidence="2 5" id="KW-0812">Transmembrane</keyword>
<dbReference type="Pfam" id="PF07690">
    <property type="entry name" value="MFS_1"/>
    <property type="match status" value="1"/>
</dbReference>
<dbReference type="SUPFAM" id="SSF103473">
    <property type="entry name" value="MFS general substrate transporter"/>
    <property type="match status" value="1"/>
</dbReference>
<feature type="transmembrane region" description="Helical" evidence="5">
    <location>
        <begin position="161"/>
        <end position="181"/>
    </location>
</feature>
<evidence type="ECO:0000256" key="1">
    <source>
        <dbReference type="ARBA" id="ARBA00004651"/>
    </source>
</evidence>
<dbReference type="Proteomes" id="UP001157017">
    <property type="component" value="Unassembled WGS sequence"/>
</dbReference>
<keyword evidence="8" id="KW-1185">Reference proteome</keyword>
<proteinExistence type="predicted"/>
<sequence length="189" mass="18778">MRGLAPVLATGVGLAIGFGCIDTSLAATASEVLHDQSRLGLLYAAIAGGSVIGGLLYGTLPHDRAEHSRLPITLGGMCIGLLAITVLLITVGARLPVLLPVLLVTGLCIAPTLVVQQNVVDGVAPDGHAHEAQSYLATATTTGGAAGTAVAGAIIEAGGVSFSFLTAALAVGLTAALALAAQRTWRPAR</sequence>
<evidence type="ECO:0000313" key="7">
    <source>
        <dbReference type="EMBL" id="GMA86724.1"/>
    </source>
</evidence>
<evidence type="ECO:0000259" key="6">
    <source>
        <dbReference type="PROSITE" id="PS50850"/>
    </source>
</evidence>